<dbReference type="GO" id="GO:0003735">
    <property type="term" value="F:structural constituent of ribosome"/>
    <property type="evidence" value="ECO:0007669"/>
    <property type="project" value="InterPro"/>
</dbReference>
<evidence type="ECO:0000256" key="1">
    <source>
        <dbReference type="ARBA" id="ARBA00022980"/>
    </source>
</evidence>
<protein>
    <recommendedName>
        <fullName evidence="3 4">Large ribosomal subunit protein eL30</fullName>
    </recommendedName>
</protein>
<evidence type="ECO:0000313" key="6">
    <source>
        <dbReference type="EMBL" id="MAG22018.1"/>
    </source>
</evidence>
<organism evidence="6 7">
    <name type="scientific">Candidatus Iainarchaeum sp</name>
    <dbReference type="NCBI Taxonomy" id="3101447"/>
    <lineage>
        <taxon>Archaea</taxon>
        <taxon>Candidatus Iainarchaeota</taxon>
        <taxon>Candidatus Iainarchaeia</taxon>
        <taxon>Candidatus Iainarchaeales</taxon>
        <taxon>Candidatus Iainarchaeaceae</taxon>
        <taxon>Candidatus Iainarchaeum</taxon>
    </lineage>
</organism>
<dbReference type="InterPro" id="IPR029064">
    <property type="entry name" value="Ribosomal_eL30-like_sf"/>
</dbReference>
<dbReference type="Gene3D" id="3.30.1330.30">
    <property type="match status" value="1"/>
</dbReference>
<keyword evidence="2 4" id="KW-0687">Ribonucleoprotein</keyword>
<gene>
    <name evidence="4" type="primary">rpl30e</name>
    <name evidence="6" type="ORF">CL943_01755</name>
</gene>
<evidence type="ECO:0000256" key="4">
    <source>
        <dbReference type="HAMAP-Rule" id="MF_00481"/>
    </source>
</evidence>
<dbReference type="HAMAP" id="MF_00481">
    <property type="entry name" value="Ribosomal_eL30"/>
    <property type="match status" value="1"/>
</dbReference>
<dbReference type="SUPFAM" id="SSF55315">
    <property type="entry name" value="L30e-like"/>
    <property type="match status" value="1"/>
</dbReference>
<dbReference type="GO" id="GO:0006412">
    <property type="term" value="P:translation"/>
    <property type="evidence" value="ECO:0007669"/>
    <property type="project" value="UniProtKB-UniRule"/>
</dbReference>
<sequence>MDNDEVIGGLRVDVNREIRRAVDTGTVLFGVKEAEKSVLKATAKLIVISSNTPAQLKERLQQLCGVSQIPILEFEGNGLALGNICGKPFVVSVLGVEKEGKSKILDAVKKK</sequence>
<evidence type="ECO:0000313" key="7">
    <source>
        <dbReference type="Proteomes" id="UP000226592"/>
    </source>
</evidence>
<dbReference type="GO" id="GO:0022625">
    <property type="term" value="C:cytosolic large ribosomal subunit"/>
    <property type="evidence" value="ECO:0007669"/>
    <property type="project" value="InterPro"/>
</dbReference>
<dbReference type="Pfam" id="PF01248">
    <property type="entry name" value="Ribosomal_L7Ae"/>
    <property type="match status" value="1"/>
</dbReference>
<proteinExistence type="inferred from homology"/>
<comment type="caution">
    <text evidence="6">The sequence shown here is derived from an EMBL/GenBank/DDBJ whole genome shotgun (WGS) entry which is preliminary data.</text>
</comment>
<keyword evidence="1 4" id="KW-0689">Ribosomal protein</keyword>
<dbReference type="GO" id="GO:0003723">
    <property type="term" value="F:RNA binding"/>
    <property type="evidence" value="ECO:0007669"/>
    <property type="project" value="InterPro"/>
</dbReference>
<dbReference type="InterPro" id="IPR039109">
    <property type="entry name" value="Ribosomal_eL30-like"/>
</dbReference>
<comment type="similarity">
    <text evidence="4">Belongs to the eukaryotic ribosomal protein eL30 family.</text>
</comment>
<reference evidence="7" key="1">
    <citation type="submission" date="2017-09" db="EMBL/GenBank/DDBJ databases">
        <title>The Reconstruction of 2,631 Draft Metagenome-Assembled Genomes from the Global Oceans.</title>
        <authorList>
            <person name="Tully B.J."/>
            <person name="Graham E.D."/>
            <person name="Heidelberg J.F."/>
        </authorList>
    </citation>
    <scope>NUCLEOTIDE SEQUENCE [LARGE SCALE GENOMIC DNA]</scope>
</reference>
<accession>A0A2D6M0R5</accession>
<dbReference type="NCBIfam" id="NF002172">
    <property type="entry name" value="PRK01018.1"/>
    <property type="match status" value="1"/>
</dbReference>
<dbReference type="PANTHER" id="PTHR11449">
    <property type="entry name" value="RIBOSOMAL PROTEIN L30"/>
    <property type="match status" value="1"/>
</dbReference>
<name>A0A2D6M0R5_9ARCH</name>
<evidence type="ECO:0000256" key="3">
    <source>
        <dbReference type="ARBA" id="ARBA00035231"/>
    </source>
</evidence>
<evidence type="ECO:0000256" key="2">
    <source>
        <dbReference type="ARBA" id="ARBA00023274"/>
    </source>
</evidence>
<dbReference type="InterPro" id="IPR004038">
    <property type="entry name" value="Ribosomal_eL8/eL30/eS12/Gad45"/>
</dbReference>
<dbReference type="AlphaFoldDB" id="A0A2D6M0R5"/>
<evidence type="ECO:0000259" key="5">
    <source>
        <dbReference type="Pfam" id="PF01248"/>
    </source>
</evidence>
<dbReference type="InterPro" id="IPR000231">
    <property type="entry name" value="Ribosomal_eL30"/>
</dbReference>
<dbReference type="Proteomes" id="UP000226592">
    <property type="component" value="Unassembled WGS sequence"/>
</dbReference>
<dbReference type="EMBL" id="NZBU01000005">
    <property type="protein sequence ID" value="MAG22018.1"/>
    <property type="molecule type" value="Genomic_DNA"/>
</dbReference>
<feature type="domain" description="Ribosomal protein eL8/eL30/eS12/Gadd45" evidence="5">
    <location>
        <begin position="14"/>
        <end position="105"/>
    </location>
</feature>